<dbReference type="PANTHER" id="PTHR14226">
    <property type="entry name" value="NEUROPATHY TARGET ESTERASE/SWISS CHEESE D.MELANOGASTER"/>
    <property type="match status" value="1"/>
</dbReference>
<protein>
    <submittedName>
        <fullName evidence="7">Patatin</fullName>
    </submittedName>
</protein>
<feature type="short sequence motif" description="DGA/G" evidence="5">
    <location>
        <begin position="163"/>
        <end position="165"/>
    </location>
</feature>
<evidence type="ECO:0000256" key="5">
    <source>
        <dbReference type="PROSITE-ProRule" id="PRU01161"/>
    </source>
</evidence>
<evidence type="ECO:0000256" key="1">
    <source>
        <dbReference type="ARBA" id="ARBA00006636"/>
    </source>
</evidence>
<dbReference type="OrthoDB" id="5290098at2"/>
<comment type="caution">
    <text evidence="5">Lacks conserved residue(s) required for the propagation of feature annotation.</text>
</comment>
<gene>
    <name evidence="7" type="ORF">EOD42_21375</name>
</gene>
<dbReference type="InterPro" id="IPR001423">
    <property type="entry name" value="LysoPLipase_patatin_CS"/>
</dbReference>
<keyword evidence="4 5" id="KW-0443">Lipid metabolism</keyword>
<dbReference type="Proteomes" id="UP000282957">
    <property type="component" value="Unassembled WGS sequence"/>
</dbReference>
<evidence type="ECO:0000256" key="2">
    <source>
        <dbReference type="ARBA" id="ARBA00022801"/>
    </source>
</evidence>
<name>A0A437M285_9PROT</name>
<feature type="active site" description="Proton acceptor" evidence="5">
    <location>
        <position position="163"/>
    </location>
</feature>
<dbReference type="Gene3D" id="3.40.1090.10">
    <property type="entry name" value="Cytosolic phospholipase A2 catalytic domain"/>
    <property type="match status" value="2"/>
</dbReference>
<feature type="short sequence motif" description="GXSXG" evidence="5">
    <location>
        <begin position="47"/>
        <end position="51"/>
    </location>
</feature>
<dbReference type="EMBL" id="SACL01000010">
    <property type="protein sequence ID" value="RVT91665.1"/>
    <property type="molecule type" value="Genomic_DNA"/>
</dbReference>
<feature type="domain" description="PNPLA" evidence="6">
    <location>
        <begin position="16"/>
        <end position="176"/>
    </location>
</feature>
<keyword evidence="8" id="KW-1185">Reference proteome</keyword>
<accession>A0A437M285</accession>
<evidence type="ECO:0000259" key="6">
    <source>
        <dbReference type="PROSITE" id="PS51635"/>
    </source>
</evidence>
<dbReference type="PROSITE" id="PS01237">
    <property type="entry name" value="UPF0028"/>
    <property type="match status" value="1"/>
</dbReference>
<organism evidence="7 8">
    <name type="scientific">Rhodovarius crocodyli</name>
    <dbReference type="NCBI Taxonomy" id="1979269"/>
    <lineage>
        <taxon>Bacteria</taxon>
        <taxon>Pseudomonadati</taxon>
        <taxon>Pseudomonadota</taxon>
        <taxon>Alphaproteobacteria</taxon>
        <taxon>Acetobacterales</taxon>
        <taxon>Roseomonadaceae</taxon>
        <taxon>Rhodovarius</taxon>
    </lineage>
</organism>
<dbReference type="InterPro" id="IPR016035">
    <property type="entry name" value="Acyl_Trfase/lysoPLipase"/>
</dbReference>
<dbReference type="InterPro" id="IPR002641">
    <property type="entry name" value="PNPLA_dom"/>
</dbReference>
<dbReference type="InterPro" id="IPR050301">
    <property type="entry name" value="NTE"/>
</dbReference>
<evidence type="ECO:0000256" key="4">
    <source>
        <dbReference type="ARBA" id="ARBA00023098"/>
    </source>
</evidence>
<dbReference type="AlphaFoldDB" id="A0A437M285"/>
<dbReference type="GO" id="GO:0004622">
    <property type="term" value="F:phosphatidylcholine lysophospholipase activity"/>
    <property type="evidence" value="ECO:0007669"/>
    <property type="project" value="InterPro"/>
</dbReference>
<evidence type="ECO:0000256" key="3">
    <source>
        <dbReference type="ARBA" id="ARBA00022963"/>
    </source>
</evidence>
<dbReference type="GO" id="GO:0016042">
    <property type="term" value="P:lipid catabolic process"/>
    <property type="evidence" value="ECO:0007669"/>
    <property type="project" value="UniProtKB-UniRule"/>
</dbReference>
<evidence type="ECO:0000313" key="8">
    <source>
        <dbReference type="Proteomes" id="UP000282957"/>
    </source>
</evidence>
<dbReference type="PANTHER" id="PTHR14226:SF76">
    <property type="entry name" value="NTE FAMILY PROTEIN RSSA"/>
    <property type="match status" value="1"/>
</dbReference>
<sequence length="320" mass="33924">MESATVTPAGRPLVGLALGSGAARGLAHIGVLRALAEARICVDVIAGTSIGALIGATHAAGKTDMLAETFAGFDWRRIAGFFDVVLPRSGLLDGARISAMVREHVAAESIEELPLPFAAVAADVTTGEEVVIRNGDVIEAVRASISVPGILTPVRQQDRFLVDGGIVNPVPVSVARALGAEYVIAVDLNHGVTSRSLVARRPKKPKPAPALPQWAQGVTQGITQGMQDLTAKLLPQDTPAKRRPKAAPMPSIFEVLLGSINIMETRITEGRLAIDRPELLIRPSLGHIRFMDFDRAEEAIGIGYRATVETLKAFPEVPRV</sequence>
<dbReference type="PROSITE" id="PS51635">
    <property type="entry name" value="PNPLA"/>
    <property type="match status" value="1"/>
</dbReference>
<dbReference type="GO" id="GO:0046470">
    <property type="term" value="P:phosphatidylcholine metabolic process"/>
    <property type="evidence" value="ECO:0007669"/>
    <property type="project" value="InterPro"/>
</dbReference>
<evidence type="ECO:0000313" key="7">
    <source>
        <dbReference type="EMBL" id="RVT91665.1"/>
    </source>
</evidence>
<reference evidence="7 8" key="1">
    <citation type="submission" date="2019-01" db="EMBL/GenBank/DDBJ databases">
        <authorList>
            <person name="Chen W.-M."/>
        </authorList>
    </citation>
    <scope>NUCLEOTIDE SEQUENCE [LARGE SCALE GENOMIC DNA]</scope>
    <source>
        <strain evidence="7 8">CCP-6</strain>
    </source>
</reference>
<feature type="active site" description="Nucleophile" evidence="5">
    <location>
        <position position="49"/>
    </location>
</feature>
<keyword evidence="2 5" id="KW-0378">Hydrolase</keyword>
<keyword evidence="3 5" id="KW-0442">Lipid degradation</keyword>
<dbReference type="Pfam" id="PF01734">
    <property type="entry name" value="Patatin"/>
    <property type="match status" value="1"/>
</dbReference>
<dbReference type="SUPFAM" id="SSF52151">
    <property type="entry name" value="FabD/lysophospholipase-like"/>
    <property type="match status" value="1"/>
</dbReference>
<comment type="similarity">
    <text evidence="1">Belongs to the NTE family.</text>
</comment>
<comment type="caution">
    <text evidence="7">The sequence shown here is derived from an EMBL/GenBank/DDBJ whole genome shotgun (WGS) entry which is preliminary data.</text>
</comment>
<proteinExistence type="inferred from homology"/>